<proteinExistence type="predicted"/>
<dbReference type="EMBL" id="CP019791">
    <property type="protein sequence ID" value="AQT70174.1"/>
    <property type="molecule type" value="Genomic_DNA"/>
</dbReference>
<name>A0A1U9NQZ9_9BACT</name>
<evidence type="ECO:0000313" key="1">
    <source>
        <dbReference type="EMBL" id="AQT70174.1"/>
    </source>
</evidence>
<gene>
    <name evidence="1" type="ORF">STSP2_03379</name>
</gene>
<organism evidence="1 2">
    <name type="scientific">Anaerohalosphaera lusitana</name>
    <dbReference type="NCBI Taxonomy" id="1936003"/>
    <lineage>
        <taxon>Bacteria</taxon>
        <taxon>Pseudomonadati</taxon>
        <taxon>Planctomycetota</taxon>
        <taxon>Phycisphaerae</taxon>
        <taxon>Sedimentisphaerales</taxon>
        <taxon>Anaerohalosphaeraceae</taxon>
        <taxon>Anaerohalosphaera</taxon>
    </lineage>
</organism>
<dbReference type="AlphaFoldDB" id="A0A1U9NQZ9"/>
<evidence type="ECO:0000313" key="2">
    <source>
        <dbReference type="Proteomes" id="UP000189674"/>
    </source>
</evidence>
<keyword evidence="2" id="KW-1185">Reference proteome</keyword>
<reference evidence="2" key="1">
    <citation type="submission" date="2017-02" db="EMBL/GenBank/DDBJ databases">
        <title>Comparative genomics and description of representatives of a novel lineage of planctomycetes thriving in anoxic sediments.</title>
        <authorList>
            <person name="Spring S."/>
            <person name="Bunk B."/>
            <person name="Sproer C."/>
        </authorList>
    </citation>
    <scope>NUCLEOTIDE SEQUENCE [LARGE SCALE GENOMIC DNA]</scope>
    <source>
        <strain evidence="2">ST-NAGAB-D1</strain>
    </source>
</reference>
<sequence length="71" mass="8095">MLNTKLFVFKNIFSKGGNEPYASLQSDRREDCAAGRDTGCGCGGHDLEHHDRRDIFVDRRVSCVIDDRHKK</sequence>
<dbReference type="Proteomes" id="UP000189674">
    <property type="component" value="Chromosome"/>
</dbReference>
<protein>
    <submittedName>
        <fullName evidence="1">Uncharacterized protein</fullName>
    </submittedName>
</protein>
<dbReference type="STRING" id="1936003.STSP2_03379"/>
<dbReference type="KEGG" id="alus:STSP2_03379"/>
<accession>A0A1U9NQZ9</accession>